<keyword evidence="1" id="KW-0560">Oxidoreductase</keyword>
<dbReference type="Pfam" id="PF02525">
    <property type="entry name" value="Flavodoxin_2"/>
    <property type="match status" value="1"/>
</dbReference>
<name>A0ABV2T913_9BACT</name>
<keyword evidence="4" id="KW-1185">Reference proteome</keyword>
<dbReference type="EMBL" id="JBEXAC010000002">
    <property type="protein sequence ID" value="MET6999511.1"/>
    <property type="molecule type" value="Genomic_DNA"/>
</dbReference>
<reference evidence="3 4" key="1">
    <citation type="submission" date="2024-06" db="EMBL/GenBank/DDBJ databases">
        <title>Chitinophaga defluvii sp. nov., isolated from municipal sewage.</title>
        <authorList>
            <person name="Zhang L."/>
        </authorList>
    </citation>
    <scope>NUCLEOTIDE SEQUENCE [LARGE SCALE GENOMIC DNA]</scope>
    <source>
        <strain evidence="3 4">H8</strain>
    </source>
</reference>
<feature type="domain" description="Flavodoxin-like fold" evidence="2">
    <location>
        <begin position="3"/>
        <end position="169"/>
    </location>
</feature>
<accession>A0ABV2T913</accession>
<dbReference type="PANTHER" id="PTHR47307">
    <property type="entry name" value="GLUTATHIONE-REGULATED POTASSIUM-EFFLUX SYSTEM ANCILLARY PROTEIN KEFG"/>
    <property type="match status" value="1"/>
</dbReference>
<dbReference type="SUPFAM" id="SSF52218">
    <property type="entry name" value="Flavoproteins"/>
    <property type="match status" value="1"/>
</dbReference>
<dbReference type="InterPro" id="IPR029039">
    <property type="entry name" value="Flavoprotein-like_sf"/>
</dbReference>
<dbReference type="Proteomes" id="UP001549749">
    <property type="component" value="Unassembled WGS sequence"/>
</dbReference>
<evidence type="ECO:0000313" key="3">
    <source>
        <dbReference type="EMBL" id="MET6999511.1"/>
    </source>
</evidence>
<dbReference type="InterPro" id="IPR046980">
    <property type="entry name" value="KefG/KefF"/>
</dbReference>
<dbReference type="RefSeq" id="WP_354662075.1">
    <property type="nucleotide sequence ID" value="NZ_JBEXAC010000002.1"/>
</dbReference>
<dbReference type="PANTHER" id="PTHR47307:SF1">
    <property type="entry name" value="GLUTATHIONE-REGULATED POTASSIUM-EFFLUX SYSTEM ANCILLARY PROTEIN KEFG"/>
    <property type="match status" value="1"/>
</dbReference>
<dbReference type="InterPro" id="IPR003680">
    <property type="entry name" value="Flavodoxin_fold"/>
</dbReference>
<protein>
    <submittedName>
        <fullName evidence="3">NAD(P)H-dependent oxidoreductase</fullName>
    </submittedName>
</protein>
<evidence type="ECO:0000313" key="4">
    <source>
        <dbReference type="Proteomes" id="UP001549749"/>
    </source>
</evidence>
<organism evidence="3 4">
    <name type="scientific">Chitinophaga defluvii</name>
    <dbReference type="NCBI Taxonomy" id="3163343"/>
    <lineage>
        <taxon>Bacteria</taxon>
        <taxon>Pseudomonadati</taxon>
        <taxon>Bacteroidota</taxon>
        <taxon>Chitinophagia</taxon>
        <taxon>Chitinophagales</taxon>
        <taxon>Chitinophagaceae</taxon>
        <taxon>Chitinophaga</taxon>
    </lineage>
</organism>
<comment type="caution">
    <text evidence="3">The sequence shown here is derived from an EMBL/GenBank/DDBJ whole genome shotgun (WGS) entry which is preliminary data.</text>
</comment>
<evidence type="ECO:0000256" key="1">
    <source>
        <dbReference type="ARBA" id="ARBA00023002"/>
    </source>
</evidence>
<sequence length="201" mass="23205">MPKILILFAHPALEKSRLHAQLLQEVKKIPGITLQDLYEAYPDFDIDVQREQALLLQHDIIFLQHPFYWYSAPALVKQWEDLVLEHGWAYGKTGKALQGKYFGSIISAGGQESAYQPEGHHHYTMQQFLIPFSQTAALCNMEYLPPFVIHGAHLLDEYGIRQYVTAYRQVLELLRDGSYTTQQLRQLKDLQQLLSHPVQTS</sequence>
<dbReference type="Gene3D" id="3.40.50.360">
    <property type="match status" value="1"/>
</dbReference>
<gene>
    <name evidence="3" type="ORF">ABR189_19140</name>
</gene>
<evidence type="ECO:0000259" key="2">
    <source>
        <dbReference type="Pfam" id="PF02525"/>
    </source>
</evidence>
<proteinExistence type="predicted"/>